<dbReference type="EMBL" id="FMYE01000063">
    <property type="protein sequence ID" value="SDB79173.1"/>
    <property type="molecule type" value="Genomic_DNA"/>
</dbReference>
<dbReference type="PROSITE" id="PS51257">
    <property type="entry name" value="PROKAR_LIPOPROTEIN"/>
    <property type="match status" value="1"/>
</dbReference>
<dbReference type="Proteomes" id="UP000181870">
    <property type="component" value="Unassembled WGS sequence"/>
</dbReference>
<dbReference type="EMBL" id="FNDO01000010">
    <property type="protein sequence ID" value="SDH67363.1"/>
    <property type="molecule type" value="Genomic_DNA"/>
</dbReference>
<keyword evidence="1" id="KW-0732">Signal</keyword>
<evidence type="ECO:0000256" key="1">
    <source>
        <dbReference type="SAM" id="SignalP"/>
    </source>
</evidence>
<evidence type="ECO:0008006" key="6">
    <source>
        <dbReference type="Google" id="ProtNLM"/>
    </source>
</evidence>
<feature type="signal peptide" evidence="1">
    <location>
        <begin position="1"/>
        <end position="20"/>
    </location>
</feature>
<evidence type="ECO:0000313" key="3">
    <source>
        <dbReference type="EMBL" id="SDH67363.1"/>
    </source>
</evidence>
<dbReference type="AlphaFoldDB" id="A0A1G6GBF9"/>
<dbReference type="Proteomes" id="UP000183670">
    <property type="component" value="Unassembled WGS sequence"/>
</dbReference>
<name>A0A1G6GBF9_BACOV</name>
<protein>
    <recommendedName>
        <fullName evidence="6">Fimbrillin family protein</fullName>
    </recommendedName>
</protein>
<accession>A0A1G6GBF9</accession>
<evidence type="ECO:0000313" key="4">
    <source>
        <dbReference type="Proteomes" id="UP000181870"/>
    </source>
</evidence>
<sequence>MKKNLFYSLMALFVVLFASCGQEEIVSDNGTEINAPVTISVQAPVNNVFSRAVTIPDGYTMQCIMQLLNADGNKIGDQVTKPITDGKVSFTISVDEQKEVSKALFWAEYVPESGAANKVYNTADLRAVGYNTASFDLTNDALMAASDAFCGKLETIGNASVTLKRPFANVSVKPKNPEVAAAANKLEIKYNALSGYDILEGKCSATTPVTYTNAGFASADGNWFANFFFAPSNVSKFTEEITMALSGGYSKEIKIPANTLPLDANMQIMAKFEIGDGNFDIEVGVDPDYEALEMKVGSYINAEGKVVRDAADAIGIVFKMEAIGSDVSANYPVALQGKTIAGYAVAIENVATGRQTLNTELLTTLTETVASVTNGTQTTDVLLTGLGDVAFKTTYEKWVGEHAPDSENLSAWYIPTLPQLSAFMGTLFTMKEVPATGSEDFRNIPEFGFINGKMFDRDPINTVNYASSTINNQGNVSGVRINVANGAVTNATEAGISVKTALNQQALCRPMITIFK</sequence>
<gene>
    <name evidence="2" type="ORF">SAMN05192581_106325</name>
    <name evidence="3" type="ORF">SAMN05192582_101018</name>
</gene>
<organism evidence="2 5">
    <name type="scientific">Bacteroides ovatus</name>
    <dbReference type="NCBI Taxonomy" id="28116"/>
    <lineage>
        <taxon>Bacteria</taxon>
        <taxon>Pseudomonadati</taxon>
        <taxon>Bacteroidota</taxon>
        <taxon>Bacteroidia</taxon>
        <taxon>Bacteroidales</taxon>
        <taxon>Bacteroidaceae</taxon>
        <taxon>Bacteroides</taxon>
    </lineage>
</organism>
<dbReference type="RefSeq" id="WP_074559873.1">
    <property type="nucleotide sequence ID" value="NZ_FMYE01000063.1"/>
</dbReference>
<feature type="chain" id="PRO_5010470460" description="Fimbrillin family protein" evidence="1">
    <location>
        <begin position="21"/>
        <end position="516"/>
    </location>
</feature>
<proteinExistence type="predicted"/>
<reference evidence="4 5" key="1">
    <citation type="submission" date="2016-10" db="EMBL/GenBank/DDBJ databases">
        <authorList>
            <person name="de Groot N.N."/>
        </authorList>
    </citation>
    <scope>NUCLEOTIDE SEQUENCE [LARGE SCALE GENOMIC DNA]</scope>
    <source>
        <strain evidence="2 5">NLAE-zl-C500</strain>
        <strain evidence="3 4">NLAE-zl-C57</strain>
    </source>
</reference>
<evidence type="ECO:0000313" key="2">
    <source>
        <dbReference type="EMBL" id="SDB79173.1"/>
    </source>
</evidence>
<evidence type="ECO:0000313" key="5">
    <source>
        <dbReference type="Proteomes" id="UP000183670"/>
    </source>
</evidence>